<dbReference type="EMBL" id="LAPZ01000001">
    <property type="protein sequence ID" value="OSY89556.1"/>
    <property type="molecule type" value="Genomic_DNA"/>
</dbReference>
<dbReference type="Pfam" id="PF13644">
    <property type="entry name" value="DKNYY"/>
    <property type="match status" value="1"/>
</dbReference>
<evidence type="ECO:0000313" key="2">
    <source>
        <dbReference type="Proteomes" id="UP000194221"/>
    </source>
</evidence>
<evidence type="ECO:0008006" key="3">
    <source>
        <dbReference type="Google" id="ProtNLM"/>
    </source>
</evidence>
<evidence type="ECO:0000313" key="1">
    <source>
        <dbReference type="EMBL" id="OSY89556.1"/>
    </source>
</evidence>
<dbReference type="Proteomes" id="UP000194221">
    <property type="component" value="Unassembled WGS sequence"/>
</dbReference>
<gene>
    <name evidence="1" type="ORF">WH52_02685</name>
</gene>
<accession>A0A1Y2PGD6</accession>
<dbReference type="OrthoDB" id="1318779at2"/>
<reference evidence="1 2" key="1">
    <citation type="submission" date="2015-03" db="EMBL/GenBank/DDBJ databases">
        <title>Genome sequence of Tenacibaculum sp. S2-2, isolated from intestinal microbiota of sea cucumber, Apostichopus japonicas.</title>
        <authorList>
            <person name="Shao Z."/>
            <person name="Wang L."/>
            <person name="Li X."/>
        </authorList>
    </citation>
    <scope>NUCLEOTIDE SEQUENCE [LARGE SCALE GENOMIC DNA]</scope>
    <source>
        <strain evidence="1 2">S2-2</strain>
    </source>
</reference>
<dbReference type="RefSeq" id="WP_086029369.1">
    <property type="nucleotide sequence ID" value="NZ_LAPZ01000001.1"/>
</dbReference>
<keyword evidence="2" id="KW-1185">Reference proteome</keyword>
<dbReference type="PROSITE" id="PS51257">
    <property type="entry name" value="PROKAR_LIPOPROTEIN"/>
    <property type="match status" value="1"/>
</dbReference>
<dbReference type="STRING" id="1635173.WH52_02685"/>
<dbReference type="AlphaFoldDB" id="A0A1Y2PGD6"/>
<name>A0A1Y2PGD6_9FLAO</name>
<protein>
    <recommendedName>
        <fullName evidence="3">DKNYY family protein</fullName>
    </recommendedName>
</protein>
<comment type="caution">
    <text evidence="1">The sequence shown here is derived from an EMBL/GenBank/DDBJ whole genome shotgun (WGS) entry which is preliminary data.</text>
</comment>
<dbReference type="InParanoid" id="A0A1Y2PGD6"/>
<sequence>MRVKKYVFAFILFTILSCKSDYVIEDDKVYYKYWSFSQGGWNKMLLKSVDYKTFSKINTDENIYGKDKNFVFFKEKIIKGADPNTFKVLIKGYAIDQTKAFYYTDSITNSSSKGFEVIDDYYSKDLKDVFYKTEGLNVCSVDSFKLMFLDEEKWSRWSTDGCSYYKENFKVPTLDYKNLKVYKNFNVSTDKYFLYYLNKKITYEKKWEKYIDTIDVNTFKVLGFNHYKDKHGCINMNGRIMHSRLECK</sequence>
<organism evidence="1 2">
    <name type="scientific">Tenacibaculum holothuriorum</name>
    <dbReference type="NCBI Taxonomy" id="1635173"/>
    <lineage>
        <taxon>Bacteria</taxon>
        <taxon>Pseudomonadati</taxon>
        <taxon>Bacteroidota</taxon>
        <taxon>Flavobacteriia</taxon>
        <taxon>Flavobacteriales</taxon>
        <taxon>Flavobacteriaceae</taxon>
        <taxon>Tenacibaculum</taxon>
    </lineage>
</organism>
<proteinExistence type="predicted"/>
<dbReference type="InterPro" id="IPR027375">
    <property type="entry name" value="DKNYY"/>
</dbReference>